<keyword evidence="4" id="KW-1185">Reference proteome</keyword>
<reference evidence="4" key="1">
    <citation type="journal article" date="2019" name="Int. J. Syst. Evol. Microbiol.">
        <title>The Global Catalogue of Microorganisms (GCM) 10K type strain sequencing project: providing services to taxonomists for standard genome sequencing and annotation.</title>
        <authorList>
            <consortium name="The Broad Institute Genomics Platform"/>
            <consortium name="The Broad Institute Genome Sequencing Center for Infectious Disease"/>
            <person name="Wu L."/>
            <person name="Ma J."/>
        </authorList>
    </citation>
    <scope>NUCLEOTIDE SEQUENCE [LARGE SCALE GENOMIC DNA]</scope>
    <source>
        <strain evidence="4">KCTC 52231</strain>
    </source>
</reference>
<protein>
    <recommendedName>
        <fullName evidence="5">Biotin transporter BioY</fullName>
    </recommendedName>
</protein>
<keyword evidence="2" id="KW-0812">Transmembrane</keyword>
<gene>
    <name evidence="3" type="ORF">ACFOHV_07520</name>
</gene>
<dbReference type="RefSeq" id="WP_182305456.1">
    <property type="nucleotide sequence ID" value="NZ_CP059896.1"/>
</dbReference>
<evidence type="ECO:0000256" key="2">
    <source>
        <dbReference type="SAM" id="Phobius"/>
    </source>
</evidence>
<evidence type="ECO:0000256" key="1">
    <source>
        <dbReference type="SAM" id="MobiDB-lite"/>
    </source>
</evidence>
<proteinExistence type="predicted"/>
<evidence type="ECO:0000313" key="4">
    <source>
        <dbReference type="Proteomes" id="UP001595647"/>
    </source>
</evidence>
<keyword evidence="2" id="KW-1133">Transmembrane helix</keyword>
<evidence type="ECO:0008006" key="5">
    <source>
        <dbReference type="Google" id="ProtNLM"/>
    </source>
</evidence>
<keyword evidence="2" id="KW-0472">Membrane</keyword>
<accession>A0ABV7I0T5</accession>
<comment type="caution">
    <text evidence="3">The sequence shown here is derived from an EMBL/GenBank/DDBJ whole genome shotgun (WGS) entry which is preliminary data.</text>
</comment>
<organism evidence="3 4">
    <name type="scientific">Ciceribacter thiooxidans</name>
    <dbReference type="NCBI Taxonomy" id="1969821"/>
    <lineage>
        <taxon>Bacteria</taxon>
        <taxon>Pseudomonadati</taxon>
        <taxon>Pseudomonadota</taxon>
        <taxon>Alphaproteobacteria</taxon>
        <taxon>Hyphomicrobiales</taxon>
        <taxon>Rhizobiaceae</taxon>
        <taxon>Ciceribacter</taxon>
    </lineage>
</organism>
<feature type="compositionally biased region" description="Basic and acidic residues" evidence="1">
    <location>
        <begin position="141"/>
        <end position="151"/>
    </location>
</feature>
<feature type="region of interest" description="Disordered" evidence="1">
    <location>
        <begin position="207"/>
        <end position="234"/>
    </location>
</feature>
<feature type="region of interest" description="Disordered" evidence="1">
    <location>
        <begin position="141"/>
        <end position="160"/>
    </location>
</feature>
<feature type="transmembrane region" description="Helical" evidence="2">
    <location>
        <begin position="174"/>
        <end position="196"/>
    </location>
</feature>
<dbReference type="EMBL" id="JBHRTG010000007">
    <property type="protein sequence ID" value="MFC3163126.1"/>
    <property type="molecule type" value="Genomic_DNA"/>
</dbReference>
<evidence type="ECO:0000313" key="3">
    <source>
        <dbReference type="EMBL" id="MFC3163126.1"/>
    </source>
</evidence>
<name>A0ABV7I0T5_9HYPH</name>
<dbReference type="Proteomes" id="UP001595647">
    <property type="component" value="Unassembled WGS sequence"/>
</dbReference>
<sequence length="387" mass="42094">MNGLEAAIRNALERSDRANAETRARIYQSARHALETGLQKQGITDPEIIAQQRHKLETAIHAIELEERERLSTAEPEMGLPPSADVVAEPQRPDTPAMPAVHAPAVSAVETGSGERRENAPAAGDFGDLRAERLHRGSESVDISMERDESRTAAAAMEVRPEAPIRPRKKRRGLFARLFMFAVLLGAIGTGAWWVYTSGLMLSEAERDTSVPNPPPQAVEEDFTGTQEPKPLETRNGFSDDWIEIFEPKRIDVIRPRANAAVDVVSARDGTAMNVVSRSPDADGNVEITVPTDTLREMAGKTSTFALTVEASGDQPVQIAVECDFGRLGDCSRHRFTVNTQKTDVLFRVTFDRSMAPATPGRLLLNAGLGGAGQGVNLYSVRLLPGQ</sequence>